<dbReference type="EMBL" id="CACVBS010000035">
    <property type="protein sequence ID" value="CAA7262274.1"/>
    <property type="molecule type" value="Genomic_DNA"/>
</dbReference>
<name>A0A8S0W4N3_CYCAE</name>
<accession>A0A8S0W4N3</accession>
<keyword evidence="2" id="KW-1185">Reference proteome</keyword>
<evidence type="ECO:0000313" key="1">
    <source>
        <dbReference type="EMBL" id="CAA7262274.1"/>
    </source>
</evidence>
<reference evidence="1 2" key="1">
    <citation type="submission" date="2020-01" db="EMBL/GenBank/DDBJ databases">
        <authorList>
            <person name="Gupta K D."/>
        </authorList>
    </citation>
    <scope>NUCLEOTIDE SEQUENCE [LARGE SCALE GENOMIC DNA]</scope>
</reference>
<comment type="caution">
    <text evidence="1">The sequence shown here is derived from an EMBL/GenBank/DDBJ whole genome shotgun (WGS) entry which is preliminary data.</text>
</comment>
<protein>
    <submittedName>
        <fullName evidence="1">Uncharacterized protein</fullName>
    </submittedName>
</protein>
<proteinExistence type="predicted"/>
<evidence type="ECO:0000313" key="2">
    <source>
        <dbReference type="Proteomes" id="UP000467700"/>
    </source>
</evidence>
<sequence length="116" mass="12855">MSNTDTSDQPNACQRLSFPAQAPIRSRTLDVTGITLAPCVCQQRQAAAHRVAHATNTRLLQGQQIYRLALEVGRRYLATLEGASHGQITQDLEVLREHLQVLEVLINRISDTTPPQ</sequence>
<organism evidence="1 2">
    <name type="scientific">Cyclocybe aegerita</name>
    <name type="common">Black poplar mushroom</name>
    <name type="synonym">Agrocybe aegerita</name>
    <dbReference type="NCBI Taxonomy" id="1973307"/>
    <lineage>
        <taxon>Eukaryota</taxon>
        <taxon>Fungi</taxon>
        <taxon>Dikarya</taxon>
        <taxon>Basidiomycota</taxon>
        <taxon>Agaricomycotina</taxon>
        <taxon>Agaricomycetes</taxon>
        <taxon>Agaricomycetidae</taxon>
        <taxon>Agaricales</taxon>
        <taxon>Agaricineae</taxon>
        <taxon>Bolbitiaceae</taxon>
        <taxon>Cyclocybe</taxon>
    </lineage>
</organism>
<gene>
    <name evidence="1" type="ORF">AAE3_LOCUS4314</name>
</gene>
<dbReference type="AlphaFoldDB" id="A0A8S0W4N3"/>
<dbReference type="Proteomes" id="UP000467700">
    <property type="component" value="Unassembled WGS sequence"/>
</dbReference>